<proteinExistence type="predicted"/>
<keyword evidence="2" id="KW-1185">Reference proteome</keyword>
<protein>
    <submittedName>
        <fullName evidence="1">Uncharacterized protein</fullName>
    </submittedName>
</protein>
<evidence type="ECO:0000313" key="1">
    <source>
        <dbReference type="EMBL" id="KAJ3555275.1"/>
    </source>
</evidence>
<sequence length="143" mass="15567">MTYLESHNLPHILLSLPSLPKLLYQNLISLINLLDLQPSLHGQTPQTSQLAWPHLTSSAFSTSLASSISSPFSTSVTTPSSSSSFCTDIAEYTGKNSTFKQAAGLDLLLRYPMPDAFHNAGACCHPFKCHPGARKDYITEITN</sequence>
<accession>A0AAD5VF05</accession>
<evidence type="ECO:0000313" key="2">
    <source>
        <dbReference type="Proteomes" id="UP001213000"/>
    </source>
</evidence>
<gene>
    <name evidence="1" type="ORF">NP233_g12247</name>
</gene>
<dbReference type="EMBL" id="JANIEX010001698">
    <property type="protein sequence ID" value="KAJ3555275.1"/>
    <property type="molecule type" value="Genomic_DNA"/>
</dbReference>
<comment type="caution">
    <text evidence="1">The sequence shown here is derived from an EMBL/GenBank/DDBJ whole genome shotgun (WGS) entry which is preliminary data.</text>
</comment>
<reference evidence="1" key="1">
    <citation type="submission" date="2022-07" db="EMBL/GenBank/DDBJ databases">
        <title>Genome Sequence of Leucocoprinus birnbaumii.</title>
        <authorList>
            <person name="Buettner E."/>
        </authorList>
    </citation>
    <scope>NUCLEOTIDE SEQUENCE</scope>
    <source>
        <strain evidence="1">VT141</strain>
    </source>
</reference>
<organism evidence="1 2">
    <name type="scientific">Leucocoprinus birnbaumii</name>
    <dbReference type="NCBI Taxonomy" id="56174"/>
    <lineage>
        <taxon>Eukaryota</taxon>
        <taxon>Fungi</taxon>
        <taxon>Dikarya</taxon>
        <taxon>Basidiomycota</taxon>
        <taxon>Agaricomycotina</taxon>
        <taxon>Agaricomycetes</taxon>
        <taxon>Agaricomycetidae</taxon>
        <taxon>Agaricales</taxon>
        <taxon>Agaricineae</taxon>
        <taxon>Agaricaceae</taxon>
        <taxon>Leucocoprinus</taxon>
    </lineage>
</organism>
<name>A0AAD5VF05_9AGAR</name>
<dbReference type="AlphaFoldDB" id="A0AAD5VF05"/>
<dbReference type="Proteomes" id="UP001213000">
    <property type="component" value="Unassembled WGS sequence"/>
</dbReference>